<reference evidence="2" key="1">
    <citation type="journal article" date="2019" name="Int. J. Syst. Evol. Microbiol.">
        <title>The Global Catalogue of Microorganisms (GCM) 10K type strain sequencing project: providing services to taxonomists for standard genome sequencing and annotation.</title>
        <authorList>
            <consortium name="The Broad Institute Genomics Platform"/>
            <consortium name="The Broad Institute Genome Sequencing Center for Infectious Disease"/>
            <person name="Wu L."/>
            <person name="Ma J."/>
        </authorList>
    </citation>
    <scope>NUCLEOTIDE SEQUENCE [LARGE SCALE GENOMIC DNA]</scope>
    <source>
        <strain evidence="2">JCM 17085</strain>
    </source>
</reference>
<dbReference type="RefSeq" id="WP_345101420.1">
    <property type="nucleotide sequence ID" value="NZ_BAABCV010000003.1"/>
</dbReference>
<keyword evidence="2" id="KW-1185">Reference proteome</keyword>
<protein>
    <submittedName>
        <fullName evidence="1">Uncharacterized protein</fullName>
    </submittedName>
</protein>
<proteinExistence type="predicted"/>
<organism evidence="1 2">
    <name type="scientific">Mucilaginibacter panaciglaebae</name>
    <dbReference type="NCBI Taxonomy" id="502331"/>
    <lineage>
        <taxon>Bacteria</taxon>
        <taxon>Pseudomonadati</taxon>
        <taxon>Bacteroidota</taxon>
        <taxon>Sphingobacteriia</taxon>
        <taxon>Sphingobacteriales</taxon>
        <taxon>Sphingobacteriaceae</taxon>
        <taxon>Mucilaginibacter</taxon>
    </lineage>
</organism>
<accession>A0ABP7WK18</accession>
<dbReference type="Proteomes" id="UP001500841">
    <property type="component" value="Unassembled WGS sequence"/>
</dbReference>
<dbReference type="EMBL" id="BAABCV010000003">
    <property type="protein sequence ID" value="GAA4090539.1"/>
    <property type="molecule type" value="Genomic_DNA"/>
</dbReference>
<evidence type="ECO:0000313" key="2">
    <source>
        <dbReference type="Proteomes" id="UP001500841"/>
    </source>
</evidence>
<sequence length="93" mass="10404">MTDPLNYIIYKDGEAHNITITQVNKNQGSANLSPTGVFKLSEGQVDMGDIIFDDKMQQWEYTGLGDLNHLEADEIASFIKINYNAQLKAPNVK</sequence>
<gene>
    <name evidence="1" type="ORF">GCM10022392_10140</name>
</gene>
<comment type="caution">
    <text evidence="1">The sequence shown here is derived from an EMBL/GenBank/DDBJ whole genome shotgun (WGS) entry which is preliminary data.</text>
</comment>
<name>A0ABP7WK18_9SPHI</name>
<evidence type="ECO:0000313" key="1">
    <source>
        <dbReference type="EMBL" id="GAA4090539.1"/>
    </source>
</evidence>